<feature type="chain" id="PRO_5046395077" description="Lipoprotein" evidence="1">
    <location>
        <begin position="25"/>
        <end position="137"/>
    </location>
</feature>
<dbReference type="EMBL" id="JAWMWG010000001">
    <property type="protein sequence ID" value="MEJ6348427.1"/>
    <property type="molecule type" value="Genomic_DNA"/>
</dbReference>
<organism evidence="2 3">
    <name type="scientific">Holzapfeliella saturejae</name>
    <dbReference type="NCBI Taxonomy" id="3082953"/>
    <lineage>
        <taxon>Bacteria</taxon>
        <taxon>Bacillati</taxon>
        <taxon>Bacillota</taxon>
        <taxon>Bacilli</taxon>
        <taxon>Lactobacillales</taxon>
        <taxon>Lactobacillaceae</taxon>
        <taxon>Holzapfeliella</taxon>
    </lineage>
</organism>
<evidence type="ECO:0000256" key="1">
    <source>
        <dbReference type="SAM" id="SignalP"/>
    </source>
</evidence>
<accession>A0ABU8SGB4</accession>
<dbReference type="PROSITE" id="PS51257">
    <property type="entry name" value="PROKAR_LIPOPROTEIN"/>
    <property type="match status" value="1"/>
</dbReference>
<evidence type="ECO:0008006" key="4">
    <source>
        <dbReference type="Google" id="ProtNLM"/>
    </source>
</evidence>
<keyword evidence="1" id="KW-0732">Signal</keyword>
<evidence type="ECO:0000313" key="3">
    <source>
        <dbReference type="Proteomes" id="UP001377804"/>
    </source>
</evidence>
<name>A0ABU8SGB4_9LACO</name>
<dbReference type="RefSeq" id="WP_339969588.1">
    <property type="nucleotide sequence ID" value="NZ_JAWMWG010000001.1"/>
</dbReference>
<gene>
    <name evidence="2" type="ORF">R4Y45_04190</name>
</gene>
<dbReference type="Proteomes" id="UP001377804">
    <property type="component" value="Unassembled WGS sequence"/>
</dbReference>
<comment type="caution">
    <text evidence="2">The sequence shown here is derived from an EMBL/GenBank/DDBJ whole genome shotgun (WGS) entry which is preliminary data.</text>
</comment>
<protein>
    <recommendedName>
        <fullName evidence="4">Lipoprotein</fullName>
    </recommendedName>
</protein>
<sequence>MKRLATVGLLIVMACLLVACSSNEQNYFEKETIEVPGKGKGTIINKGKMLNQNNKLVMRFKVDLRDFYSESKKEASYFTQKGKTVPASVTYVRGDTFELYEVPVGDENVPITYTIEADDKIVFQKNYYPHLYTGAFE</sequence>
<keyword evidence="3" id="KW-1185">Reference proteome</keyword>
<evidence type="ECO:0000313" key="2">
    <source>
        <dbReference type="EMBL" id="MEJ6348427.1"/>
    </source>
</evidence>
<reference evidence="2 3" key="1">
    <citation type="submission" date="2023-10" db="EMBL/GenBank/DDBJ databases">
        <title>Holzapfeliella saturejae sp. nov. isolated from Satureja montana flowers.</title>
        <authorList>
            <person name="Alcantara C."/>
            <person name="Zuniga M."/>
            <person name="Landete J.M."/>
            <person name="Monedero V."/>
        </authorList>
    </citation>
    <scope>NUCLEOTIDE SEQUENCE [LARGE SCALE GENOMIC DNA]</scope>
    <source>
        <strain evidence="2 3">He02</strain>
    </source>
</reference>
<feature type="signal peptide" evidence="1">
    <location>
        <begin position="1"/>
        <end position="24"/>
    </location>
</feature>
<proteinExistence type="predicted"/>